<dbReference type="InterPro" id="IPR005662">
    <property type="entry name" value="GTPase_Era-like"/>
</dbReference>
<evidence type="ECO:0000259" key="10">
    <source>
        <dbReference type="PROSITE" id="PS51713"/>
    </source>
</evidence>
<sequence length="288" mass="33124">MKPTANICFSGRPNVGKSTLTNQLLKTPIAIESNKPQTTWYTVRGLFKTPQTNFILTDTPGIHQKIHRVQNKRMNHIALNAMNDADIICHIIKPCTWHAEDENVYQAIQSSSAPKILLVNQIDLFSEHKLLPFIQTLKDKAYDRILPISALNGFNVDLLVEDLQALLPKDTKGHNDQIHHTERFLAQEMIREQLMQQLAAEMPYATFIEVSQVTQEEKRLVINVNLHVQHIGQKKIIIGQNGQQLKKIGESARKRLQSVLKKRILLKTWVKVNPKLTENQYIDKYFEQ</sequence>
<comment type="subunit">
    <text evidence="6">Monomer.</text>
</comment>
<evidence type="ECO:0000256" key="8">
    <source>
        <dbReference type="RuleBase" id="RU003761"/>
    </source>
</evidence>
<evidence type="ECO:0000256" key="6">
    <source>
        <dbReference type="HAMAP-Rule" id="MF_00367"/>
    </source>
</evidence>
<feature type="domain" description="KH type-2" evidence="9">
    <location>
        <begin position="190"/>
        <end position="274"/>
    </location>
</feature>
<dbReference type="Pfam" id="PF07650">
    <property type="entry name" value="KH_2"/>
    <property type="match status" value="1"/>
</dbReference>
<dbReference type="InterPro" id="IPR006073">
    <property type="entry name" value="GTP-bd"/>
</dbReference>
<name>A0ABY5DL01_9GAMM</name>
<keyword evidence="6" id="KW-0699">rRNA-binding</keyword>
<keyword evidence="3 6" id="KW-0547">Nucleotide-binding</keyword>
<dbReference type="RefSeq" id="WP_258568275.1">
    <property type="nucleotide sequence ID" value="NZ_CP092900.1"/>
</dbReference>
<dbReference type="PANTHER" id="PTHR42698:SF1">
    <property type="entry name" value="GTPASE ERA, MITOCHONDRIAL"/>
    <property type="match status" value="1"/>
</dbReference>
<dbReference type="EMBL" id="CP092900">
    <property type="protein sequence ID" value="UTC24491.1"/>
    <property type="molecule type" value="Genomic_DNA"/>
</dbReference>
<dbReference type="NCBIfam" id="TIGR00436">
    <property type="entry name" value="era"/>
    <property type="match status" value="1"/>
</dbReference>
<dbReference type="InterPro" id="IPR030388">
    <property type="entry name" value="G_ERA_dom"/>
</dbReference>
<dbReference type="InterPro" id="IPR027417">
    <property type="entry name" value="P-loop_NTPase"/>
</dbReference>
<evidence type="ECO:0000313" key="12">
    <source>
        <dbReference type="Proteomes" id="UP001055955"/>
    </source>
</evidence>
<evidence type="ECO:0000256" key="5">
    <source>
        <dbReference type="ARBA" id="ARBA00023134"/>
    </source>
</evidence>
<dbReference type="Proteomes" id="UP001055955">
    <property type="component" value="Chromosome"/>
</dbReference>
<reference evidence="11 12" key="1">
    <citation type="journal article" date="2022" name="Nat. Microbiol.">
        <title>The microbiome of a bacterivorous marine choanoflagellate contains a resource-demanding obligate bacterial associate.</title>
        <authorList>
            <person name="Needham D.M."/>
            <person name="Poirier C."/>
            <person name="Bachy C."/>
            <person name="George E.E."/>
            <person name="Wilken S."/>
            <person name="Yung C.C.M."/>
            <person name="Limardo A.J."/>
            <person name="Morando M."/>
            <person name="Sudek L."/>
            <person name="Malmstrom R.R."/>
            <person name="Keeling P.J."/>
            <person name="Santoro A.E."/>
            <person name="Worden A.Z."/>
        </authorList>
    </citation>
    <scope>NUCLEOTIDE SEQUENCE [LARGE SCALE GENOMIC DNA]</scope>
    <source>
        <strain evidence="11 12">Comchoano-1</strain>
    </source>
</reference>
<comment type="subcellular location">
    <subcellularLocation>
        <location evidence="6">Cytoplasm</location>
    </subcellularLocation>
    <subcellularLocation>
        <location evidence="6">Cell membrane</location>
        <topology evidence="6">Peripheral membrane protein</topology>
    </subcellularLocation>
</comment>
<dbReference type="InterPro" id="IPR004044">
    <property type="entry name" value="KH_dom_type_2"/>
</dbReference>
<dbReference type="PROSITE" id="PS50823">
    <property type="entry name" value="KH_TYPE_2"/>
    <property type="match status" value="1"/>
</dbReference>
<keyword evidence="4 6" id="KW-0694">RNA-binding</keyword>
<gene>
    <name evidence="6 11" type="primary">era</name>
    <name evidence="11" type="ORF">MMH89_04570</name>
</gene>
<comment type="function">
    <text evidence="6">An essential GTPase that binds both GDP and GTP, with rapid nucleotide exchange. Plays a role in 16S rRNA processing and 30S ribosomal subunit biogenesis and possibly also in cell cycle regulation and energy metabolism.</text>
</comment>
<evidence type="ECO:0000256" key="2">
    <source>
        <dbReference type="ARBA" id="ARBA00020484"/>
    </source>
</evidence>
<evidence type="ECO:0000259" key="9">
    <source>
        <dbReference type="PROSITE" id="PS50823"/>
    </source>
</evidence>
<keyword evidence="6" id="KW-1003">Cell membrane</keyword>
<dbReference type="InterPro" id="IPR015946">
    <property type="entry name" value="KH_dom-like_a/b"/>
</dbReference>
<dbReference type="Pfam" id="PF01926">
    <property type="entry name" value="MMR_HSR1"/>
    <property type="match status" value="1"/>
</dbReference>
<dbReference type="NCBIfam" id="NF000908">
    <property type="entry name" value="PRK00089.1"/>
    <property type="match status" value="1"/>
</dbReference>
<dbReference type="HAMAP" id="MF_00367">
    <property type="entry name" value="GTPase_Era"/>
    <property type="match status" value="1"/>
</dbReference>
<keyword evidence="6" id="KW-0472">Membrane</keyword>
<evidence type="ECO:0000313" key="11">
    <source>
        <dbReference type="EMBL" id="UTC24491.1"/>
    </source>
</evidence>
<dbReference type="InterPro" id="IPR009019">
    <property type="entry name" value="KH_sf_prok-type"/>
</dbReference>
<dbReference type="SUPFAM" id="SSF52540">
    <property type="entry name" value="P-loop containing nucleoside triphosphate hydrolases"/>
    <property type="match status" value="1"/>
</dbReference>
<evidence type="ECO:0000256" key="3">
    <source>
        <dbReference type="ARBA" id="ARBA00022741"/>
    </source>
</evidence>
<dbReference type="NCBIfam" id="TIGR00231">
    <property type="entry name" value="small_GTP"/>
    <property type="match status" value="1"/>
</dbReference>
<dbReference type="PROSITE" id="PS51713">
    <property type="entry name" value="G_ERA"/>
    <property type="match status" value="1"/>
</dbReference>
<dbReference type="InterPro" id="IPR005225">
    <property type="entry name" value="Small_GTP-bd"/>
</dbReference>
<dbReference type="PANTHER" id="PTHR42698">
    <property type="entry name" value="GTPASE ERA"/>
    <property type="match status" value="1"/>
</dbReference>
<comment type="similarity">
    <text evidence="1 6 7 8">Belongs to the TRAFAC class TrmE-Era-EngA-EngB-Septin-like GTPase superfamily. Era GTPase family.</text>
</comment>
<keyword evidence="5 6" id="KW-0342">GTP-binding</keyword>
<feature type="domain" description="Era-type G" evidence="10">
    <location>
        <begin position="3"/>
        <end position="169"/>
    </location>
</feature>
<dbReference type="Gene3D" id="3.30.300.20">
    <property type="match status" value="1"/>
</dbReference>
<evidence type="ECO:0000256" key="7">
    <source>
        <dbReference type="PROSITE-ProRule" id="PRU01050"/>
    </source>
</evidence>
<feature type="binding site" evidence="6">
    <location>
        <begin position="58"/>
        <end position="62"/>
    </location>
    <ligand>
        <name>GTP</name>
        <dbReference type="ChEBI" id="CHEBI:37565"/>
    </ligand>
</feature>
<dbReference type="Gene3D" id="3.40.50.300">
    <property type="entry name" value="P-loop containing nucleotide triphosphate hydrolases"/>
    <property type="match status" value="1"/>
</dbReference>
<evidence type="ECO:0000256" key="4">
    <source>
        <dbReference type="ARBA" id="ARBA00022884"/>
    </source>
</evidence>
<keyword evidence="6" id="KW-0690">Ribosome biogenesis</keyword>
<proteinExistence type="inferred from homology"/>
<evidence type="ECO:0000256" key="1">
    <source>
        <dbReference type="ARBA" id="ARBA00007921"/>
    </source>
</evidence>
<feature type="binding site" evidence="6">
    <location>
        <begin position="11"/>
        <end position="18"/>
    </location>
    <ligand>
        <name>GTP</name>
        <dbReference type="ChEBI" id="CHEBI:37565"/>
    </ligand>
</feature>
<dbReference type="SUPFAM" id="SSF54814">
    <property type="entry name" value="Prokaryotic type KH domain (KH-domain type II)"/>
    <property type="match status" value="1"/>
</dbReference>
<keyword evidence="6" id="KW-0963">Cytoplasm</keyword>
<keyword evidence="12" id="KW-1185">Reference proteome</keyword>
<organism evidence="11 12">
    <name type="scientific">Candidatus Comchoanobacter bicostacola</name>
    <dbReference type="NCBI Taxonomy" id="2919598"/>
    <lineage>
        <taxon>Bacteria</taxon>
        <taxon>Pseudomonadati</taxon>
        <taxon>Pseudomonadota</taxon>
        <taxon>Gammaproteobacteria</taxon>
        <taxon>Candidatus Comchoanobacterales</taxon>
        <taxon>Candidatus Comchoanobacteraceae</taxon>
        <taxon>Candidatus Comchoanobacter</taxon>
    </lineage>
</organism>
<accession>A0ABY5DL01</accession>
<protein>
    <recommendedName>
        <fullName evidence="2 6">GTPase Era</fullName>
    </recommendedName>
</protein>
<comment type="caution">
    <text evidence="6 7">Lacks conserved residue(s) required for the propagation of feature annotation.</text>
</comment>
<dbReference type="CDD" id="cd04163">
    <property type="entry name" value="Era"/>
    <property type="match status" value="1"/>
</dbReference>
<dbReference type="CDD" id="cd22534">
    <property type="entry name" value="KH-II_Era"/>
    <property type="match status" value="1"/>
</dbReference>